<sequence>MKLFLSRNVPFNTVLSDDEGHARYAISSLGKYIPGATTISRVSSETEDEEGDNESLSGKGLLDKPTFRDDGGFATLHWKILNSTTLDYNCQVYEISSFLPRTNFLNNKRTFQGPDGVTYTWSIGGPTSCLHVQDENGVKRRVVRMQQRNIFTGKKPHLDIDPSVLHILDLIIITWVYMETKRRERN</sequence>
<dbReference type="InterPro" id="IPR046528">
    <property type="entry name" value="DUF6593"/>
</dbReference>
<evidence type="ECO:0000256" key="1">
    <source>
        <dbReference type="SAM" id="MobiDB-lite"/>
    </source>
</evidence>
<evidence type="ECO:0000259" key="2">
    <source>
        <dbReference type="Pfam" id="PF20236"/>
    </source>
</evidence>
<evidence type="ECO:0000313" key="4">
    <source>
        <dbReference type="Proteomes" id="UP001212997"/>
    </source>
</evidence>
<dbReference type="Pfam" id="PF20236">
    <property type="entry name" value="DUF6593"/>
    <property type="match status" value="1"/>
</dbReference>
<gene>
    <name evidence="3" type="ORF">NLI96_g9588</name>
</gene>
<proteinExistence type="predicted"/>
<protein>
    <recommendedName>
        <fullName evidence="2">DUF6593 domain-containing protein</fullName>
    </recommendedName>
</protein>
<evidence type="ECO:0000313" key="3">
    <source>
        <dbReference type="EMBL" id="KAJ3478684.1"/>
    </source>
</evidence>
<accession>A0AAD5YF50</accession>
<organism evidence="3 4">
    <name type="scientific">Meripilus lineatus</name>
    <dbReference type="NCBI Taxonomy" id="2056292"/>
    <lineage>
        <taxon>Eukaryota</taxon>
        <taxon>Fungi</taxon>
        <taxon>Dikarya</taxon>
        <taxon>Basidiomycota</taxon>
        <taxon>Agaricomycotina</taxon>
        <taxon>Agaricomycetes</taxon>
        <taxon>Polyporales</taxon>
        <taxon>Meripilaceae</taxon>
        <taxon>Meripilus</taxon>
    </lineage>
</organism>
<reference evidence="3" key="1">
    <citation type="submission" date="2022-07" db="EMBL/GenBank/DDBJ databases">
        <title>Genome Sequence of Physisporinus lineatus.</title>
        <authorList>
            <person name="Buettner E."/>
        </authorList>
    </citation>
    <scope>NUCLEOTIDE SEQUENCE</scope>
    <source>
        <strain evidence="3">VT162</strain>
    </source>
</reference>
<dbReference type="AlphaFoldDB" id="A0AAD5YF50"/>
<comment type="caution">
    <text evidence="3">The sequence shown here is derived from an EMBL/GenBank/DDBJ whole genome shotgun (WGS) entry which is preliminary data.</text>
</comment>
<name>A0AAD5YF50_9APHY</name>
<dbReference type="EMBL" id="JANAWD010000492">
    <property type="protein sequence ID" value="KAJ3478684.1"/>
    <property type="molecule type" value="Genomic_DNA"/>
</dbReference>
<dbReference type="Proteomes" id="UP001212997">
    <property type="component" value="Unassembled WGS sequence"/>
</dbReference>
<feature type="domain" description="DUF6593" evidence="2">
    <location>
        <begin position="9"/>
        <end position="184"/>
    </location>
</feature>
<feature type="region of interest" description="Disordered" evidence="1">
    <location>
        <begin position="40"/>
        <end position="63"/>
    </location>
</feature>
<keyword evidence="4" id="KW-1185">Reference proteome</keyword>